<dbReference type="PANTHER" id="PTHR19432:SF35">
    <property type="entry name" value="SOLUTE CARRIER FAMILY 45 MEMBER 3 ISOFORM X1"/>
    <property type="match status" value="1"/>
</dbReference>
<evidence type="ECO:0000313" key="8">
    <source>
        <dbReference type="EMBL" id="MUH73045.1"/>
    </source>
</evidence>
<evidence type="ECO:0000256" key="4">
    <source>
        <dbReference type="ARBA" id="ARBA00022989"/>
    </source>
</evidence>
<evidence type="ECO:0000256" key="6">
    <source>
        <dbReference type="SAM" id="Phobius"/>
    </source>
</evidence>
<evidence type="ECO:0000256" key="3">
    <source>
        <dbReference type="ARBA" id="ARBA00022692"/>
    </source>
</evidence>
<evidence type="ECO:0000259" key="7">
    <source>
        <dbReference type="PROSITE" id="PS50850"/>
    </source>
</evidence>
<evidence type="ECO:0000313" key="9">
    <source>
        <dbReference type="Proteomes" id="UP000439994"/>
    </source>
</evidence>
<dbReference type="Gene3D" id="1.20.1250.20">
    <property type="entry name" value="MFS general substrate transporter like domains"/>
    <property type="match status" value="2"/>
</dbReference>
<dbReference type="PANTHER" id="PTHR19432">
    <property type="entry name" value="SUGAR TRANSPORTER"/>
    <property type="match status" value="1"/>
</dbReference>
<accession>A0A6N8F8X8</accession>
<dbReference type="OrthoDB" id="7584869at2"/>
<protein>
    <submittedName>
        <fullName evidence="8">MFS transporter</fullName>
    </submittedName>
</protein>
<dbReference type="InterPro" id="IPR036259">
    <property type="entry name" value="MFS_trans_sf"/>
</dbReference>
<dbReference type="InterPro" id="IPR011701">
    <property type="entry name" value="MFS"/>
</dbReference>
<keyword evidence="3 6" id="KW-0812">Transmembrane</keyword>
<feature type="transmembrane region" description="Helical" evidence="6">
    <location>
        <begin position="111"/>
        <end position="133"/>
    </location>
</feature>
<sequence length="477" mass="52184">MLKIQQSLSRRFYMLLSLPSTAMGFALSVQISALSWLLSTQYGLDIHEIGIVWAAGPIAGILGQVIVGFISDKVWFWNGRRRPFILIGGVLASLSLLALPNIGIISESLGGIGILAVAIAIALSLDLSINVSFNPTRSIIADVTPEGEARTKGYTWMQTVSGTFGVLAYVIGGYWNNFVLIYFGAALVLLFSILPTFFVIEPKELPSSGENQETDKHNFNIVQVLKDIKPLWGFLAYSLYASVLHLSNIEVSHYWGETLALLVTLFFVFETLFKSEDNESNKSGKSHLGFQKVLAAHSFSWIGIQTMFVFTYAFLQEKMTLLSDDELGQTISYSFAILNGIAALLPALALGPLANKFGRIKVHAAALLVTAFAYLYIALFTTSPISMYIMMAFAGVGWAAIVSLPFAIMSERVENSKMGLYMGLFNLSVVLPQLVVSLGISLFLNKVDDKSMVFIVCAASLLISAVSWLMVKEKQAD</sequence>
<organism evidence="8 9">
    <name type="scientific">Psychrosphaera haliotis</name>
    <dbReference type="NCBI Taxonomy" id="555083"/>
    <lineage>
        <taxon>Bacteria</taxon>
        <taxon>Pseudomonadati</taxon>
        <taxon>Pseudomonadota</taxon>
        <taxon>Gammaproteobacteria</taxon>
        <taxon>Alteromonadales</taxon>
        <taxon>Pseudoalteromonadaceae</taxon>
        <taxon>Psychrosphaera</taxon>
    </lineage>
</organism>
<feature type="transmembrane region" description="Helical" evidence="6">
    <location>
        <begin position="451"/>
        <end position="471"/>
    </location>
</feature>
<feature type="transmembrane region" description="Helical" evidence="6">
    <location>
        <begin position="420"/>
        <end position="445"/>
    </location>
</feature>
<feature type="transmembrane region" description="Helical" evidence="6">
    <location>
        <begin position="254"/>
        <end position="273"/>
    </location>
</feature>
<comment type="caution">
    <text evidence="8">The sequence shown here is derived from an EMBL/GenBank/DDBJ whole genome shotgun (WGS) entry which is preliminary data.</text>
</comment>
<dbReference type="Pfam" id="PF07690">
    <property type="entry name" value="MFS_1"/>
    <property type="match status" value="1"/>
</dbReference>
<comment type="subcellular location">
    <subcellularLocation>
        <location evidence="1">Membrane</location>
        <topology evidence="1">Multi-pass membrane protein</topology>
    </subcellularLocation>
</comment>
<proteinExistence type="predicted"/>
<feature type="transmembrane region" description="Helical" evidence="6">
    <location>
        <begin position="362"/>
        <end position="379"/>
    </location>
</feature>
<keyword evidence="9" id="KW-1185">Reference proteome</keyword>
<dbReference type="RefSeq" id="WP_155696243.1">
    <property type="nucleotide sequence ID" value="NZ_WOCD01000005.1"/>
</dbReference>
<keyword evidence="2" id="KW-0813">Transport</keyword>
<dbReference type="GO" id="GO:0016020">
    <property type="term" value="C:membrane"/>
    <property type="evidence" value="ECO:0007669"/>
    <property type="project" value="UniProtKB-SubCell"/>
</dbReference>
<dbReference type="Proteomes" id="UP000439994">
    <property type="component" value="Unassembled WGS sequence"/>
</dbReference>
<name>A0A6N8F8X8_9GAMM</name>
<dbReference type="EMBL" id="WOCD01000005">
    <property type="protein sequence ID" value="MUH73045.1"/>
    <property type="molecule type" value="Genomic_DNA"/>
</dbReference>
<keyword evidence="5 6" id="KW-0472">Membrane</keyword>
<evidence type="ECO:0000256" key="1">
    <source>
        <dbReference type="ARBA" id="ARBA00004141"/>
    </source>
</evidence>
<feature type="transmembrane region" description="Helical" evidence="6">
    <location>
        <begin position="50"/>
        <end position="71"/>
    </location>
</feature>
<gene>
    <name evidence="8" type="ORF">GNP35_11460</name>
</gene>
<feature type="domain" description="Major facilitator superfamily (MFS) profile" evidence="7">
    <location>
        <begin position="12"/>
        <end position="476"/>
    </location>
</feature>
<reference evidence="8 9" key="1">
    <citation type="submission" date="2019-11" db="EMBL/GenBank/DDBJ databases">
        <title>P. haliotis isolates from Z. marina roots.</title>
        <authorList>
            <person name="Cohen M."/>
            <person name="Jospin G."/>
            <person name="Eisen J.A."/>
            <person name="Coil D.A."/>
        </authorList>
    </citation>
    <scope>NUCLEOTIDE SEQUENCE [LARGE SCALE GENOMIC DNA]</scope>
    <source>
        <strain evidence="8 9">UCD-MCMsp1aY</strain>
    </source>
</reference>
<dbReference type="AlphaFoldDB" id="A0A6N8F8X8"/>
<evidence type="ECO:0000256" key="5">
    <source>
        <dbReference type="ARBA" id="ARBA00023136"/>
    </source>
</evidence>
<dbReference type="PROSITE" id="PS50850">
    <property type="entry name" value="MFS"/>
    <property type="match status" value="1"/>
</dbReference>
<evidence type="ECO:0000256" key="2">
    <source>
        <dbReference type="ARBA" id="ARBA00022448"/>
    </source>
</evidence>
<feature type="transmembrane region" description="Helical" evidence="6">
    <location>
        <begin position="12"/>
        <end position="38"/>
    </location>
</feature>
<dbReference type="GO" id="GO:0008506">
    <property type="term" value="F:sucrose:proton symporter activity"/>
    <property type="evidence" value="ECO:0007669"/>
    <property type="project" value="TreeGrafter"/>
</dbReference>
<dbReference type="SUPFAM" id="SSF103473">
    <property type="entry name" value="MFS general substrate transporter"/>
    <property type="match status" value="1"/>
</dbReference>
<feature type="transmembrane region" description="Helical" evidence="6">
    <location>
        <begin position="385"/>
        <end position="408"/>
    </location>
</feature>
<feature type="transmembrane region" description="Helical" evidence="6">
    <location>
        <begin position="181"/>
        <end position="200"/>
    </location>
</feature>
<keyword evidence="4 6" id="KW-1133">Transmembrane helix</keyword>
<feature type="transmembrane region" description="Helical" evidence="6">
    <location>
        <begin position="294"/>
        <end position="315"/>
    </location>
</feature>
<feature type="transmembrane region" description="Helical" evidence="6">
    <location>
        <begin position="330"/>
        <end position="350"/>
    </location>
</feature>
<feature type="transmembrane region" description="Helical" evidence="6">
    <location>
        <begin position="83"/>
        <end position="105"/>
    </location>
</feature>
<dbReference type="InterPro" id="IPR020846">
    <property type="entry name" value="MFS_dom"/>
</dbReference>